<dbReference type="InterPro" id="IPR036942">
    <property type="entry name" value="Beta-barrel_TonB_sf"/>
</dbReference>
<dbReference type="InterPro" id="IPR012910">
    <property type="entry name" value="Plug_dom"/>
</dbReference>
<evidence type="ECO:0000256" key="4">
    <source>
        <dbReference type="RuleBase" id="RU003357"/>
    </source>
</evidence>
<feature type="domain" description="TonB-dependent receptor-like beta-barrel" evidence="6">
    <location>
        <begin position="352"/>
        <end position="983"/>
    </location>
</feature>
<evidence type="ECO:0000259" key="7">
    <source>
        <dbReference type="Pfam" id="PF07715"/>
    </source>
</evidence>
<evidence type="ECO:0000256" key="1">
    <source>
        <dbReference type="ARBA" id="ARBA00004442"/>
    </source>
</evidence>
<name>A0A838XSX4_9GAMM</name>
<sequence length="1016" mass="112231">MKFFKLSTLILPFFVFADNPIAPADIDTNESESTEVISAEVENKSIEVSGYDTSSTYTSDEDGVEEVVVTGIKRSLETAIGIKRNNVGIVDAITAEDFGKFPDGNLAESLARVVGIGIDRSNVEGERVAVRGFGPELNLVTLNGRQMPTVPGQWGGGRSFNFGDISSHGVSAVEVYKSTNSRLPSGGIGSTINMVTTKPLAIPGDLTSFSVDMLKDTSSKEGTNPLEAAFVHSSNKGKWGYAISGSFQDRNNRETGTRESNWITVEDLALIEGYSRVDKNAAGITNNNQRADGKTFYQEPSAYQFKDNDRLRINGQVTIQYEFTENLVATADYTYSKVEFSSNGQMFGSWLGGWGTQQATINSNGVYTDLVVGDRGYDHQLIWGDTENLNESIGFNLDWNYSDSLKFELDYHDSSAEKDGSEIPNEMGFATPADAVITHTNGGANGINSFVYNKEFTSSDFVHTGLFYRDAEKENQMKQFQFNGEWTNLDGGYLKSIEFGISSIESEFRDLRSELVTSLNPAVAASASIFTRRSLKGFFDNFDAGNGYYFEIDPKVAKNNWQGRVGLFNAGPVDTNDRVEETIDSMFIQANMEFTVNNRPLNVVAGIRYEEAEVLATGLESTPTNIRWDMINGLQYLTGGPVDAPKSGSNDLALPQVSMAYSLDDEQVLRFSAGQTMARPSLQDMRSSLTFSNRDFFTPTASGGNPSLEPLKSTNYDIAYEWYYDEGSYFAVNYFYKEIEDFIENQISSGELYGLRNPAYGEIGQYAQNCVNAWDQAGRPDTGFPGEWGSMHCVSQQALWAQSWMNTQQHMGWVAVAMSRGIDVSGGFPFGACESGGWWRCEPGYIDATSSDPLAVFEITRPANIATGEVDGFELVLQHLFGDTGYGVQLNATFVEGGDVDIDRNAIGRQFILPGLGDSSNASVFYEDEKITARIALNTRGETVAGFGNYDQPLYVMERNQIDASFAYRLNEQASVFVEGQNLNDEDTRLYARYPEMLFLAQDHGPVYRLGFRYKF</sequence>
<evidence type="ECO:0000256" key="2">
    <source>
        <dbReference type="ARBA" id="ARBA00023136"/>
    </source>
</evidence>
<dbReference type="InterPro" id="IPR000531">
    <property type="entry name" value="Beta-barrel_TonB"/>
</dbReference>
<dbReference type="Gene3D" id="2.40.170.20">
    <property type="entry name" value="TonB-dependent receptor, beta-barrel domain"/>
    <property type="match status" value="1"/>
</dbReference>
<comment type="caution">
    <text evidence="8">The sequence shown here is derived from an EMBL/GenBank/DDBJ whole genome shotgun (WGS) entry which is preliminary data.</text>
</comment>
<accession>A0A838XSX4</accession>
<proteinExistence type="inferred from homology"/>
<dbReference type="SUPFAM" id="SSF56935">
    <property type="entry name" value="Porins"/>
    <property type="match status" value="1"/>
</dbReference>
<evidence type="ECO:0000256" key="3">
    <source>
        <dbReference type="ARBA" id="ARBA00023237"/>
    </source>
</evidence>
<keyword evidence="4" id="KW-0798">TonB box</keyword>
<evidence type="ECO:0000313" key="9">
    <source>
        <dbReference type="Proteomes" id="UP000551848"/>
    </source>
</evidence>
<dbReference type="Pfam" id="PF07715">
    <property type="entry name" value="Plug"/>
    <property type="match status" value="1"/>
</dbReference>
<dbReference type="PANTHER" id="PTHR40980">
    <property type="entry name" value="PLUG DOMAIN-CONTAINING PROTEIN"/>
    <property type="match status" value="1"/>
</dbReference>
<dbReference type="NCBIfam" id="TIGR01782">
    <property type="entry name" value="TonB-Xanth-Caul"/>
    <property type="match status" value="1"/>
</dbReference>
<protein>
    <submittedName>
        <fullName evidence="8">TonB-dependent receptor</fullName>
    </submittedName>
</protein>
<keyword evidence="2 4" id="KW-0472">Membrane</keyword>
<dbReference type="GO" id="GO:0009279">
    <property type="term" value="C:cell outer membrane"/>
    <property type="evidence" value="ECO:0007669"/>
    <property type="project" value="UniProtKB-SubCell"/>
</dbReference>
<comment type="similarity">
    <text evidence="4">Belongs to the TonB-dependent receptor family.</text>
</comment>
<dbReference type="AlphaFoldDB" id="A0A838XSX4"/>
<keyword evidence="8" id="KW-0675">Receptor</keyword>
<feature type="domain" description="TonB-dependent receptor plug" evidence="7">
    <location>
        <begin position="84"/>
        <end position="189"/>
    </location>
</feature>
<evidence type="ECO:0000259" key="6">
    <source>
        <dbReference type="Pfam" id="PF00593"/>
    </source>
</evidence>
<feature type="signal peptide" evidence="5">
    <location>
        <begin position="1"/>
        <end position="17"/>
    </location>
</feature>
<gene>
    <name evidence="8" type="ORF">H2072_01780</name>
</gene>
<dbReference type="PANTHER" id="PTHR40980:SF3">
    <property type="entry name" value="TONB-DEPENDENT RECEPTOR-LIKE BETA-BARREL DOMAIN-CONTAINING PROTEIN"/>
    <property type="match status" value="1"/>
</dbReference>
<comment type="subcellular location">
    <subcellularLocation>
        <location evidence="1 4">Cell outer membrane</location>
    </subcellularLocation>
</comment>
<dbReference type="InterPro" id="IPR037066">
    <property type="entry name" value="Plug_dom_sf"/>
</dbReference>
<dbReference type="Pfam" id="PF00593">
    <property type="entry name" value="TonB_dep_Rec_b-barrel"/>
    <property type="match status" value="1"/>
</dbReference>
<evidence type="ECO:0000256" key="5">
    <source>
        <dbReference type="SAM" id="SignalP"/>
    </source>
</evidence>
<keyword evidence="3" id="KW-0998">Cell outer membrane</keyword>
<dbReference type="Gene3D" id="2.170.130.10">
    <property type="entry name" value="TonB-dependent receptor, plug domain"/>
    <property type="match status" value="1"/>
</dbReference>
<feature type="chain" id="PRO_5032737716" evidence="5">
    <location>
        <begin position="18"/>
        <end position="1016"/>
    </location>
</feature>
<keyword evidence="5" id="KW-0732">Signal</keyword>
<evidence type="ECO:0000313" key="8">
    <source>
        <dbReference type="EMBL" id="MBA4692458.1"/>
    </source>
</evidence>
<dbReference type="EMBL" id="JACETL010000012">
    <property type="protein sequence ID" value="MBA4692458.1"/>
    <property type="molecule type" value="Genomic_DNA"/>
</dbReference>
<reference evidence="8 9" key="1">
    <citation type="submission" date="2020-06" db="EMBL/GenBank/DDBJ databases">
        <title>Dysbiosis in marine aquaculture revealed through microbiome analysis: reverse ecology for environmental sustainability.</title>
        <authorList>
            <person name="Haro-Moreno J.M."/>
            <person name="Coutinho F.H."/>
            <person name="Zaragoza-Solas A."/>
            <person name="Picazo A."/>
            <person name="Almagro-Moreno S."/>
            <person name="Lopez-Perez M."/>
        </authorList>
    </citation>
    <scope>NUCLEOTIDE SEQUENCE [LARGE SCALE GENOMIC DNA]</scope>
    <source>
        <strain evidence="8">MCMED-G41</strain>
    </source>
</reference>
<organism evidence="8 9">
    <name type="scientific">SAR86 cluster bacterium</name>
    <dbReference type="NCBI Taxonomy" id="2030880"/>
    <lineage>
        <taxon>Bacteria</taxon>
        <taxon>Pseudomonadati</taxon>
        <taxon>Pseudomonadota</taxon>
        <taxon>Gammaproteobacteria</taxon>
        <taxon>SAR86 cluster</taxon>
    </lineage>
</organism>
<dbReference type="Proteomes" id="UP000551848">
    <property type="component" value="Unassembled WGS sequence"/>
</dbReference>
<dbReference type="InterPro" id="IPR010104">
    <property type="entry name" value="TonB_rcpt_bac"/>
</dbReference>